<organism evidence="1 2">
    <name type="scientific">Hygrophoropsis aurantiaca</name>
    <dbReference type="NCBI Taxonomy" id="72124"/>
    <lineage>
        <taxon>Eukaryota</taxon>
        <taxon>Fungi</taxon>
        <taxon>Dikarya</taxon>
        <taxon>Basidiomycota</taxon>
        <taxon>Agaricomycotina</taxon>
        <taxon>Agaricomycetes</taxon>
        <taxon>Agaricomycetidae</taxon>
        <taxon>Boletales</taxon>
        <taxon>Coniophorineae</taxon>
        <taxon>Hygrophoropsidaceae</taxon>
        <taxon>Hygrophoropsis</taxon>
    </lineage>
</organism>
<proteinExistence type="predicted"/>
<accession>A0ACB7ZU99</accession>
<reference evidence="1" key="1">
    <citation type="journal article" date="2021" name="New Phytol.">
        <title>Evolutionary innovations through gain and loss of genes in the ectomycorrhizal Boletales.</title>
        <authorList>
            <person name="Wu G."/>
            <person name="Miyauchi S."/>
            <person name="Morin E."/>
            <person name="Kuo A."/>
            <person name="Drula E."/>
            <person name="Varga T."/>
            <person name="Kohler A."/>
            <person name="Feng B."/>
            <person name="Cao Y."/>
            <person name="Lipzen A."/>
            <person name="Daum C."/>
            <person name="Hundley H."/>
            <person name="Pangilinan J."/>
            <person name="Johnson J."/>
            <person name="Barry K."/>
            <person name="LaButti K."/>
            <person name="Ng V."/>
            <person name="Ahrendt S."/>
            <person name="Min B."/>
            <person name="Choi I.G."/>
            <person name="Park H."/>
            <person name="Plett J.M."/>
            <person name="Magnuson J."/>
            <person name="Spatafora J.W."/>
            <person name="Nagy L.G."/>
            <person name="Henrissat B."/>
            <person name="Grigoriev I.V."/>
            <person name="Yang Z.L."/>
            <person name="Xu J."/>
            <person name="Martin F.M."/>
        </authorList>
    </citation>
    <scope>NUCLEOTIDE SEQUENCE</scope>
    <source>
        <strain evidence="1">ATCC 28755</strain>
    </source>
</reference>
<evidence type="ECO:0000313" key="1">
    <source>
        <dbReference type="EMBL" id="KAH7904373.1"/>
    </source>
</evidence>
<name>A0ACB7ZU99_9AGAM</name>
<keyword evidence="2" id="KW-1185">Reference proteome</keyword>
<protein>
    <submittedName>
        <fullName evidence="1">Uncharacterized protein</fullName>
    </submittedName>
</protein>
<evidence type="ECO:0000313" key="2">
    <source>
        <dbReference type="Proteomes" id="UP000790377"/>
    </source>
</evidence>
<sequence length="113" mass="12986">MCPHLYWGYLLDPVDMFQQAQALTDTKLPDQPIVLIQVIISHARLAGKAELAMMLSNKRTTELREFYGIALASKNPRDELPNEDDLPSPEVYAKLKEILGRTQEPKWHRGRQD</sequence>
<dbReference type="EMBL" id="MU268497">
    <property type="protein sequence ID" value="KAH7904373.1"/>
    <property type="molecule type" value="Genomic_DNA"/>
</dbReference>
<gene>
    <name evidence="1" type="ORF">BJ138DRAFT_1130976</name>
</gene>
<dbReference type="Proteomes" id="UP000790377">
    <property type="component" value="Unassembled WGS sequence"/>
</dbReference>
<comment type="caution">
    <text evidence="1">The sequence shown here is derived from an EMBL/GenBank/DDBJ whole genome shotgun (WGS) entry which is preliminary data.</text>
</comment>